<keyword evidence="3" id="KW-0805">Transcription regulation</keyword>
<dbReference type="InterPro" id="IPR002078">
    <property type="entry name" value="Sigma_54_int"/>
</dbReference>
<dbReference type="EMBL" id="SNXC01000015">
    <property type="protein sequence ID" value="TDO95745.1"/>
    <property type="molecule type" value="Genomic_DNA"/>
</dbReference>
<comment type="caution">
    <text evidence="6">The sequence shown here is derived from an EMBL/GenBank/DDBJ whole genome shotgun (WGS) entry which is preliminary data.</text>
</comment>
<evidence type="ECO:0000256" key="1">
    <source>
        <dbReference type="ARBA" id="ARBA00022741"/>
    </source>
</evidence>
<dbReference type="PANTHER" id="PTHR32071">
    <property type="entry name" value="TRANSCRIPTIONAL REGULATORY PROTEIN"/>
    <property type="match status" value="1"/>
</dbReference>
<dbReference type="PANTHER" id="PTHR32071:SF38">
    <property type="entry name" value="PSP OPERON TRANSCRIPTIONAL ACTIVATOR"/>
    <property type="match status" value="1"/>
</dbReference>
<gene>
    <name evidence="6" type="ORF">DFP79_3099</name>
</gene>
<protein>
    <submittedName>
        <fullName evidence="6">Psp operon transcriptional activator</fullName>
    </submittedName>
</protein>
<proteinExistence type="predicted"/>
<reference evidence="6 7" key="1">
    <citation type="submission" date="2019-03" db="EMBL/GenBank/DDBJ databases">
        <title>Genomic Encyclopedia of Type Strains, Phase III (KMG-III): the genomes of soil and plant-associated and newly described type strains.</title>
        <authorList>
            <person name="Whitman W."/>
        </authorList>
    </citation>
    <scope>NUCLEOTIDE SEQUENCE [LARGE SCALE GENOMIC DNA]</scope>
    <source>
        <strain evidence="6 7">CECT 7378</strain>
    </source>
</reference>
<dbReference type="SMART" id="SM00382">
    <property type="entry name" value="AAA"/>
    <property type="match status" value="1"/>
</dbReference>
<dbReference type="PROSITE" id="PS50045">
    <property type="entry name" value="SIGMA54_INTERACT_4"/>
    <property type="match status" value="1"/>
</dbReference>
<keyword evidence="7" id="KW-1185">Reference proteome</keyword>
<dbReference type="GO" id="GO:0006355">
    <property type="term" value="P:regulation of DNA-templated transcription"/>
    <property type="evidence" value="ECO:0007669"/>
    <property type="project" value="InterPro"/>
</dbReference>
<organism evidence="6 7">
    <name type="scientific">Marinomonas balearica</name>
    <dbReference type="NCBI Taxonomy" id="491947"/>
    <lineage>
        <taxon>Bacteria</taxon>
        <taxon>Pseudomonadati</taxon>
        <taxon>Pseudomonadota</taxon>
        <taxon>Gammaproteobacteria</taxon>
        <taxon>Oceanospirillales</taxon>
        <taxon>Oceanospirillaceae</taxon>
        <taxon>Marinomonas</taxon>
    </lineage>
</organism>
<dbReference type="OrthoDB" id="9804019at2"/>
<dbReference type="SUPFAM" id="SSF46689">
    <property type="entry name" value="Homeodomain-like"/>
    <property type="match status" value="1"/>
</dbReference>
<dbReference type="Gene3D" id="3.40.50.300">
    <property type="entry name" value="P-loop containing nucleotide triphosphate hydrolases"/>
    <property type="match status" value="1"/>
</dbReference>
<dbReference type="InterPro" id="IPR058031">
    <property type="entry name" value="AAA_lid_NorR"/>
</dbReference>
<dbReference type="RefSeq" id="WP_133504819.1">
    <property type="nucleotide sequence ID" value="NZ_SNXC01000015.1"/>
</dbReference>
<sequence>MITKPQRIVGSSNALAHTLEHASQLAEIDRSVLICGERGTGKELIAERLHYLSKRWDQQFISLNCATLSEELLESELFGHEQGAFTGATKSHKGRFERAHSGTLFLDELGTLPMRAQEKLLRVLEYGEFERLGGSQTISVDVRIIAATNADLLKLAKEGLFRSDLLDRLAFDVVNIPPLRHRKEDLEELAEFFAIRFTTELGWDVFPGFSEQALTTLFDYEWPGNVRELKNVIERSVFRTGKTSHELTSIIINPFALDHEPLSKIGQEETNTSTVNTAHSNDAFNDQPIDYKHEVERLQRELVSKALGRHQHNQRKAARYLGLTYDQFRGLVRKFAPPS</sequence>
<dbReference type="Pfam" id="PF00158">
    <property type="entry name" value="Sigma54_activat"/>
    <property type="match status" value="1"/>
</dbReference>
<dbReference type="SUPFAM" id="SSF52540">
    <property type="entry name" value="P-loop containing nucleoside triphosphate hydrolases"/>
    <property type="match status" value="1"/>
</dbReference>
<keyword evidence="1" id="KW-0547">Nucleotide-binding</keyword>
<dbReference type="Gene3D" id="1.10.10.60">
    <property type="entry name" value="Homeodomain-like"/>
    <property type="match status" value="1"/>
</dbReference>
<dbReference type="Proteomes" id="UP000294656">
    <property type="component" value="Unassembled WGS sequence"/>
</dbReference>
<dbReference type="Pfam" id="PF02954">
    <property type="entry name" value="HTH_8"/>
    <property type="match status" value="1"/>
</dbReference>
<dbReference type="AlphaFoldDB" id="A0A4R6M4T8"/>
<dbReference type="InterPro" id="IPR003593">
    <property type="entry name" value="AAA+_ATPase"/>
</dbReference>
<dbReference type="InterPro" id="IPR009057">
    <property type="entry name" value="Homeodomain-like_sf"/>
</dbReference>
<evidence type="ECO:0000313" key="6">
    <source>
        <dbReference type="EMBL" id="TDO95745.1"/>
    </source>
</evidence>
<dbReference type="GO" id="GO:0005524">
    <property type="term" value="F:ATP binding"/>
    <property type="evidence" value="ECO:0007669"/>
    <property type="project" value="UniProtKB-KW"/>
</dbReference>
<dbReference type="InterPro" id="IPR025944">
    <property type="entry name" value="Sigma_54_int_dom_CS"/>
</dbReference>
<dbReference type="FunFam" id="3.40.50.300:FF:000006">
    <property type="entry name" value="DNA-binding transcriptional regulator NtrC"/>
    <property type="match status" value="1"/>
</dbReference>
<dbReference type="GO" id="GO:0043565">
    <property type="term" value="F:sequence-specific DNA binding"/>
    <property type="evidence" value="ECO:0007669"/>
    <property type="project" value="InterPro"/>
</dbReference>
<dbReference type="NCBIfam" id="TIGR02974">
    <property type="entry name" value="phageshock_pspF"/>
    <property type="match status" value="1"/>
</dbReference>
<keyword evidence="4" id="KW-0804">Transcription</keyword>
<evidence type="ECO:0000313" key="7">
    <source>
        <dbReference type="Proteomes" id="UP000294656"/>
    </source>
</evidence>
<accession>A0A4R6M4T8</accession>
<dbReference type="InterPro" id="IPR014317">
    <property type="entry name" value="Transcription_activator_PspF"/>
</dbReference>
<dbReference type="PROSITE" id="PS00688">
    <property type="entry name" value="SIGMA54_INTERACT_3"/>
    <property type="match status" value="1"/>
</dbReference>
<evidence type="ECO:0000256" key="4">
    <source>
        <dbReference type="ARBA" id="ARBA00023163"/>
    </source>
</evidence>
<dbReference type="InterPro" id="IPR027417">
    <property type="entry name" value="P-loop_NTPase"/>
</dbReference>
<dbReference type="Gene3D" id="1.10.8.60">
    <property type="match status" value="1"/>
</dbReference>
<evidence type="ECO:0000259" key="5">
    <source>
        <dbReference type="PROSITE" id="PS50045"/>
    </source>
</evidence>
<feature type="domain" description="Sigma-54 factor interaction" evidence="5">
    <location>
        <begin position="8"/>
        <end position="238"/>
    </location>
</feature>
<dbReference type="CDD" id="cd00009">
    <property type="entry name" value="AAA"/>
    <property type="match status" value="1"/>
</dbReference>
<dbReference type="InterPro" id="IPR002197">
    <property type="entry name" value="HTH_Fis"/>
</dbReference>
<evidence type="ECO:0000256" key="3">
    <source>
        <dbReference type="ARBA" id="ARBA00023015"/>
    </source>
</evidence>
<name>A0A4R6M4T8_9GAMM</name>
<keyword evidence="2" id="KW-0067">ATP-binding</keyword>
<dbReference type="Pfam" id="PF25601">
    <property type="entry name" value="AAA_lid_14"/>
    <property type="match status" value="1"/>
</dbReference>
<evidence type="ECO:0000256" key="2">
    <source>
        <dbReference type="ARBA" id="ARBA00022840"/>
    </source>
</evidence>